<dbReference type="InterPro" id="IPR016032">
    <property type="entry name" value="Sig_transdc_resp-reg_C-effctor"/>
</dbReference>
<evidence type="ECO:0000256" key="2">
    <source>
        <dbReference type="ARBA" id="ARBA00023125"/>
    </source>
</evidence>
<proteinExistence type="predicted"/>
<dbReference type="KEGG" id="mspg:F6B93_12660"/>
<dbReference type="FunFam" id="1.10.10.10:FF:000553">
    <property type="entry name" value="Transcriptional regulator, LuxR family"/>
    <property type="match status" value="1"/>
</dbReference>
<dbReference type="AlphaFoldDB" id="A0A975PZM0"/>
<dbReference type="SMART" id="SM00421">
    <property type="entry name" value="HTH_LUXR"/>
    <property type="match status" value="1"/>
</dbReference>
<dbReference type="GO" id="GO:0003677">
    <property type="term" value="F:DNA binding"/>
    <property type="evidence" value="ECO:0007669"/>
    <property type="project" value="UniProtKB-KW"/>
</dbReference>
<dbReference type="SUPFAM" id="SSF55073">
    <property type="entry name" value="Nucleotide cyclase"/>
    <property type="match status" value="1"/>
</dbReference>
<dbReference type="Gene3D" id="3.30.70.1230">
    <property type="entry name" value="Nucleotide cyclase"/>
    <property type="match status" value="1"/>
</dbReference>
<dbReference type="PROSITE" id="PS50043">
    <property type="entry name" value="HTH_LUXR_2"/>
    <property type="match status" value="1"/>
</dbReference>
<evidence type="ECO:0000313" key="6">
    <source>
        <dbReference type="Proteomes" id="UP000682202"/>
    </source>
</evidence>
<accession>A0A975PZM0</accession>
<dbReference type="Pfam" id="PF00196">
    <property type="entry name" value="GerE"/>
    <property type="match status" value="1"/>
</dbReference>
<dbReference type="Gene3D" id="3.40.50.300">
    <property type="entry name" value="P-loop containing nucleotide triphosphate hydrolases"/>
    <property type="match status" value="1"/>
</dbReference>
<reference evidence="5" key="1">
    <citation type="submission" date="2019-12" db="EMBL/GenBank/DDBJ databases">
        <title>Mycobacterium spongiae sp. nov.</title>
        <authorList>
            <person name="Stinear T."/>
        </authorList>
    </citation>
    <scope>NUCLEOTIDE SEQUENCE</scope>
    <source>
        <strain evidence="5">FSD4b-SM</strain>
    </source>
</reference>
<evidence type="ECO:0000256" key="3">
    <source>
        <dbReference type="ARBA" id="ARBA00023163"/>
    </source>
</evidence>
<evidence type="ECO:0000259" key="4">
    <source>
        <dbReference type="PROSITE" id="PS50043"/>
    </source>
</evidence>
<dbReference type="InterPro" id="IPR027417">
    <property type="entry name" value="P-loop_NTPase"/>
</dbReference>
<dbReference type="CDD" id="cd06170">
    <property type="entry name" value="LuxR_C_like"/>
    <property type="match status" value="1"/>
</dbReference>
<name>A0A975PZM0_9MYCO</name>
<dbReference type="PANTHER" id="PTHR47691">
    <property type="entry name" value="REGULATOR-RELATED"/>
    <property type="match status" value="1"/>
</dbReference>
<dbReference type="InterPro" id="IPR036388">
    <property type="entry name" value="WH-like_DNA-bd_sf"/>
</dbReference>
<dbReference type="SUPFAM" id="SSF46894">
    <property type="entry name" value="C-terminal effector domain of the bipartite response regulators"/>
    <property type="match status" value="1"/>
</dbReference>
<dbReference type="PANTHER" id="PTHR47691:SF3">
    <property type="entry name" value="HTH-TYPE TRANSCRIPTIONAL REGULATOR RV0890C-RELATED"/>
    <property type="match status" value="1"/>
</dbReference>
<dbReference type="SUPFAM" id="SSF52540">
    <property type="entry name" value="P-loop containing nucleoside triphosphate hydrolases"/>
    <property type="match status" value="1"/>
</dbReference>
<dbReference type="GO" id="GO:0006355">
    <property type="term" value="P:regulation of DNA-templated transcription"/>
    <property type="evidence" value="ECO:0007669"/>
    <property type="project" value="InterPro"/>
</dbReference>
<feature type="domain" description="HTH luxR-type" evidence="4">
    <location>
        <begin position="986"/>
        <end position="1051"/>
    </location>
</feature>
<dbReference type="PRINTS" id="PR00038">
    <property type="entry name" value="HTHLUXR"/>
</dbReference>
<dbReference type="Gene3D" id="1.10.10.10">
    <property type="entry name" value="Winged helix-like DNA-binding domain superfamily/Winged helix DNA-binding domain"/>
    <property type="match status" value="1"/>
</dbReference>
<keyword evidence="3" id="KW-0804">Transcription</keyword>
<keyword evidence="6" id="KW-1185">Reference proteome</keyword>
<organism evidence="5 6">
    <name type="scientific">Mycobacterium spongiae</name>
    <dbReference type="NCBI Taxonomy" id="886343"/>
    <lineage>
        <taxon>Bacteria</taxon>
        <taxon>Bacillati</taxon>
        <taxon>Actinomycetota</taxon>
        <taxon>Actinomycetes</taxon>
        <taxon>Mycobacteriales</taxon>
        <taxon>Mycobacteriaceae</taxon>
        <taxon>Mycobacterium</taxon>
    </lineage>
</organism>
<dbReference type="Pfam" id="PF25872">
    <property type="entry name" value="HTH_77"/>
    <property type="match status" value="1"/>
</dbReference>
<dbReference type="EMBL" id="CP046600">
    <property type="protein sequence ID" value="QUR69778.1"/>
    <property type="molecule type" value="Genomic_DNA"/>
</dbReference>
<dbReference type="PRINTS" id="PR00364">
    <property type="entry name" value="DISEASERSIST"/>
</dbReference>
<dbReference type="InterPro" id="IPR029787">
    <property type="entry name" value="Nucleotide_cyclase"/>
</dbReference>
<evidence type="ECO:0000256" key="1">
    <source>
        <dbReference type="ARBA" id="ARBA00023015"/>
    </source>
</evidence>
<sequence length="1051" mass="111797">MAAASAGLEQLVADLLEAHGGVRLVGHGDDEGFAAVFTGAGDAVACALQLQQAPLAPIRLRIAVHTGHVRARADANYGGSTIDWTARLRDLAHGGQTLVSGATQQLVVDWLPADSWLSELGTHHVPELPRPERLTQLCHPSLDNKFPPLQSAKSVDKQNFPVHLTRFVGRDMQLVELRELLLNNRLVTLIGAGGVGKTRLGVELAARIASEFFDGAWYVDLARITSPALVSAAVASALGLSDTPGVATLEALVQFVGDRRMLLVLDNCEHLAAAAASLAVDLLGACPGLTLLTTSREPVGVSGEVTFLVPSLSLADEAVDLFADRARRVRPDFAMTGDVAVAVSEICRRLDGIPLAIELAAARVRALSLDEIADGLDDRFRLLTGGARTALPRQQTLRSSIDWSYALLTECERTALRRLAAFLGGFDLAAARAVICGAQVERESRIEDLMLLVDKSLVVAEITGGPTRYRLLETVRHYALEKLGESGEAADVRNSHRDHYTSLAGSLLAPAPGDYEQRLARACDEMDNFRSAFDWSLEIGEVGRALELASSLEPVWQSRGGIREGLAWLETGLACVDAHNVASEIRVHAFASRATLLAWVGKAADIEETEEALTIARSLDDRVLLVRALTARGCASLHDTEAAEPFFAEAAKLARELGDSWLASQALVRQITPALNASDLAATVKGAARVLDAAEATGDQFAVRHCRFLEGIAAAMQGELAAASALLGEVIDEATAAHDAFFQVYGLAIQACVRAFQGDAVGARASAESALAGCAGLLGFHKGAGYAGLAVALLAAGDAAAAWRAMETARERTGMAPPANGLYVWAALGPLGCGDLHAARRWADEVVQATEGSYLAAALSTRSRIAIAQWDVKQAERDAFDALAIASSNDSTLVVPDVLECLAALACEAGSHRQAARLCGAAETARQSMGAVRFALLDERHEATVRAVHDALGKHNFSVARAEGAALSIDEAIIYAQRGRADRDRPKTGWAALTPTELQVVRLVGEELSNRDIAARLFMSYRTVQTHLTHVYAKLELSSRLQLAQEAARRV</sequence>
<gene>
    <name evidence="5" type="ORF">F6B93_12660</name>
</gene>
<keyword evidence="1" id="KW-0805">Transcription regulation</keyword>
<dbReference type="InterPro" id="IPR000792">
    <property type="entry name" value="Tscrpt_reg_LuxR_C"/>
</dbReference>
<protein>
    <submittedName>
        <fullName evidence="5">LuxR family transcriptional regulator</fullName>
    </submittedName>
</protein>
<dbReference type="Proteomes" id="UP000682202">
    <property type="component" value="Chromosome"/>
</dbReference>
<dbReference type="InterPro" id="IPR058852">
    <property type="entry name" value="HTH_77"/>
</dbReference>
<evidence type="ECO:0000313" key="5">
    <source>
        <dbReference type="EMBL" id="QUR69778.1"/>
    </source>
</evidence>
<keyword evidence="2" id="KW-0238">DNA-binding</keyword>